<dbReference type="EMBL" id="CP040004">
    <property type="protein sequence ID" value="QCT42165.1"/>
    <property type="molecule type" value="Genomic_DNA"/>
</dbReference>
<feature type="transmembrane region" description="Helical" evidence="7">
    <location>
        <begin position="62"/>
        <end position="80"/>
    </location>
</feature>
<feature type="compositionally biased region" description="Low complexity" evidence="6">
    <location>
        <begin position="641"/>
        <end position="673"/>
    </location>
</feature>
<dbReference type="InterPro" id="IPR004358">
    <property type="entry name" value="Sig_transdc_His_kin-like_C"/>
</dbReference>
<evidence type="ECO:0000256" key="7">
    <source>
        <dbReference type="SAM" id="Phobius"/>
    </source>
</evidence>
<feature type="compositionally biased region" description="Pro residues" evidence="6">
    <location>
        <begin position="627"/>
        <end position="640"/>
    </location>
</feature>
<dbReference type="InterPro" id="IPR000014">
    <property type="entry name" value="PAS"/>
</dbReference>
<dbReference type="Pfam" id="PF08448">
    <property type="entry name" value="PAS_4"/>
    <property type="match status" value="1"/>
</dbReference>
<sequence length="701" mass="77554">MRPTLSIIPRRSRFCLYRRASQQRRACVLPQFDAILNIMKESRVGQSDRTFSKFWLRRLSKASLLVNLFILLTYASARFLPNNYRFTIGDSVTDLAATISLLSAVWALGLCFWTPKKQRVYLACATYASLIITIAALIATSGGIYSPFTSLWLMVTIFAAVFGLWLTSGIILLVVAHIAMIHFETPLTLEQIAISTALGIMPSVLSIVLWRYQPQKKLDDRFTELENRLTSAEGKSDVVINTIDDGVMAISNDGIIELINPAAQQMIGWDKGDALGLSWQSVLKLVLKDGSDIPEGKHPVAQALSSNQPTHSDNLFLKTFSDKRLPITIVSSPIGPQKEGVIIVFRDISKERAEEREQAEFISTASHEMRTPVASIEGYLGLALNPATAQIDDKARDFITKAHASAQHLGRLFQDLLDISRAEDGRLKDEPKLFNVTDFVADIFEGLAHKAAEKNLLYSFRPHALAKDSADQHLQPIYYAFVDPDHFREITANLIENAIKYTKEGEVVVDVTGDSSKVVVSVMDSGLGIPAEDVPHLFQKFYRVDNSATREIGGTGLGLYLSRRLAESMSGDLRVESEYGKGSTFFLEIPRISKEEAAHKEASLQPASVRYHQPQQQAPVIPDTTPVEPPANPPAQPPTEQPQQPTEPAQSTEPLGQPSQSATPQQTPAPTSPEHTTLADIEHHLETSRRAISIPRRTNNS</sequence>
<evidence type="ECO:0000256" key="4">
    <source>
        <dbReference type="ARBA" id="ARBA00022679"/>
    </source>
</evidence>
<dbReference type="NCBIfam" id="TIGR00229">
    <property type="entry name" value="sensory_box"/>
    <property type="match status" value="1"/>
</dbReference>
<dbReference type="GO" id="GO:0000155">
    <property type="term" value="F:phosphorelay sensor kinase activity"/>
    <property type="evidence" value="ECO:0007669"/>
    <property type="project" value="InterPro"/>
</dbReference>
<dbReference type="Pfam" id="PF02518">
    <property type="entry name" value="HATPase_c"/>
    <property type="match status" value="1"/>
</dbReference>
<keyword evidence="3" id="KW-0597">Phosphoprotein</keyword>
<dbReference type="CDD" id="cd16922">
    <property type="entry name" value="HATPase_EvgS-ArcB-TorS-like"/>
    <property type="match status" value="1"/>
</dbReference>
<dbReference type="OrthoDB" id="9777816at2"/>
<keyword evidence="11" id="KW-1185">Reference proteome</keyword>
<feature type="region of interest" description="Disordered" evidence="6">
    <location>
        <begin position="597"/>
        <end position="701"/>
    </location>
</feature>
<feature type="transmembrane region" description="Helical" evidence="7">
    <location>
        <begin position="120"/>
        <end position="145"/>
    </location>
</feature>
<dbReference type="SMART" id="SM00091">
    <property type="entry name" value="PAS"/>
    <property type="match status" value="1"/>
</dbReference>
<dbReference type="SMART" id="SM00387">
    <property type="entry name" value="HATPase_c"/>
    <property type="match status" value="1"/>
</dbReference>
<dbReference type="SMART" id="SM00388">
    <property type="entry name" value="HisKA"/>
    <property type="match status" value="1"/>
</dbReference>
<feature type="domain" description="Histidine kinase" evidence="8">
    <location>
        <begin position="364"/>
        <end position="593"/>
    </location>
</feature>
<dbReference type="Proteomes" id="UP000310639">
    <property type="component" value="Chromosome"/>
</dbReference>
<feature type="compositionally biased region" description="Basic and acidic residues" evidence="6">
    <location>
        <begin position="680"/>
        <end position="689"/>
    </location>
</feature>
<keyword evidence="7" id="KW-0472">Membrane</keyword>
<dbReference type="GO" id="GO:0005886">
    <property type="term" value="C:plasma membrane"/>
    <property type="evidence" value="ECO:0007669"/>
    <property type="project" value="TreeGrafter"/>
</dbReference>
<keyword evidence="7" id="KW-1133">Transmembrane helix</keyword>
<protein>
    <recommendedName>
        <fullName evidence="2">histidine kinase</fullName>
        <ecNumber evidence="2">2.7.13.3</ecNumber>
    </recommendedName>
</protein>
<dbReference type="Gene3D" id="1.10.287.130">
    <property type="match status" value="1"/>
</dbReference>
<dbReference type="EC" id="2.7.13.3" evidence="2"/>
<evidence type="ECO:0000313" key="11">
    <source>
        <dbReference type="Proteomes" id="UP000310639"/>
    </source>
</evidence>
<dbReference type="PANTHER" id="PTHR43047">
    <property type="entry name" value="TWO-COMPONENT HISTIDINE PROTEIN KINASE"/>
    <property type="match status" value="1"/>
</dbReference>
<gene>
    <name evidence="10" type="ORF">FBF37_01605</name>
</gene>
<feature type="domain" description="PAS" evidence="9">
    <location>
        <begin position="232"/>
        <end position="276"/>
    </location>
</feature>
<proteinExistence type="predicted"/>
<dbReference type="AlphaFoldDB" id="A0A4P9A304"/>
<evidence type="ECO:0000256" key="6">
    <source>
        <dbReference type="SAM" id="MobiDB-lite"/>
    </source>
</evidence>
<comment type="catalytic activity">
    <reaction evidence="1">
        <text>ATP + protein L-histidine = ADP + protein N-phospho-L-histidine.</text>
        <dbReference type="EC" id="2.7.13.3"/>
    </reaction>
</comment>
<dbReference type="CDD" id="cd00130">
    <property type="entry name" value="PAS"/>
    <property type="match status" value="1"/>
</dbReference>
<evidence type="ECO:0000256" key="3">
    <source>
        <dbReference type="ARBA" id="ARBA00022553"/>
    </source>
</evidence>
<dbReference type="SUPFAM" id="SSF55874">
    <property type="entry name" value="ATPase domain of HSP90 chaperone/DNA topoisomerase II/histidine kinase"/>
    <property type="match status" value="1"/>
</dbReference>
<dbReference type="GO" id="GO:0009927">
    <property type="term" value="F:histidine phosphotransfer kinase activity"/>
    <property type="evidence" value="ECO:0007669"/>
    <property type="project" value="TreeGrafter"/>
</dbReference>
<accession>A0A4P9A304</accession>
<keyword evidence="5" id="KW-0418">Kinase</keyword>
<evidence type="ECO:0000259" key="8">
    <source>
        <dbReference type="PROSITE" id="PS50109"/>
    </source>
</evidence>
<dbReference type="Pfam" id="PF00512">
    <property type="entry name" value="HisKA"/>
    <property type="match status" value="1"/>
</dbReference>
<keyword evidence="4" id="KW-0808">Transferase</keyword>
<dbReference type="PROSITE" id="PS50112">
    <property type="entry name" value="PAS"/>
    <property type="match status" value="1"/>
</dbReference>
<dbReference type="KEGG" id="nft:FBF37_01605"/>
<evidence type="ECO:0000256" key="1">
    <source>
        <dbReference type="ARBA" id="ARBA00000085"/>
    </source>
</evidence>
<name>A0A4P9A304_9BACT</name>
<dbReference type="InterPro" id="IPR036890">
    <property type="entry name" value="HATPase_C_sf"/>
</dbReference>
<dbReference type="Gene3D" id="3.30.565.10">
    <property type="entry name" value="Histidine kinase-like ATPase, C-terminal domain"/>
    <property type="match status" value="1"/>
</dbReference>
<dbReference type="InterPro" id="IPR013656">
    <property type="entry name" value="PAS_4"/>
</dbReference>
<dbReference type="InterPro" id="IPR035965">
    <property type="entry name" value="PAS-like_dom_sf"/>
</dbReference>
<dbReference type="CDD" id="cd00082">
    <property type="entry name" value="HisKA"/>
    <property type="match status" value="1"/>
</dbReference>
<dbReference type="SUPFAM" id="SSF47384">
    <property type="entry name" value="Homodimeric domain of signal transducing histidine kinase"/>
    <property type="match status" value="1"/>
</dbReference>
<dbReference type="InterPro" id="IPR005467">
    <property type="entry name" value="His_kinase_dom"/>
</dbReference>
<organism evidence="10 11">
    <name type="scientific">Candidatus Nanosynbacter featherlites</name>
    <dbReference type="NCBI Taxonomy" id="2572088"/>
    <lineage>
        <taxon>Bacteria</taxon>
        <taxon>Candidatus Saccharimonadota</taxon>
        <taxon>Candidatus Saccharimonadia</taxon>
        <taxon>Candidatus Nanosynbacterales</taxon>
        <taxon>Candidatus Nanosynbacteraceae</taxon>
        <taxon>Candidatus Nanosynbacter</taxon>
    </lineage>
</organism>
<dbReference type="InterPro" id="IPR003594">
    <property type="entry name" value="HATPase_dom"/>
</dbReference>
<dbReference type="InterPro" id="IPR036097">
    <property type="entry name" value="HisK_dim/P_sf"/>
</dbReference>
<dbReference type="PANTHER" id="PTHR43047:SF72">
    <property type="entry name" value="OSMOSENSING HISTIDINE PROTEIN KINASE SLN1"/>
    <property type="match status" value="1"/>
</dbReference>
<reference evidence="10 11" key="1">
    <citation type="submission" date="2019-04" db="EMBL/GenBank/DDBJ databases">
        <title>Saccharibacteria TM7 genomes.</title>
        <authorList>
            <person name="Bor B."/>
            <person name="He X."/>
            <person name="Chen T."/>
            <person name="Dewhirst F.E."/>
        </authorList>
    </citation>
    <scope>NUCLEOTIDE SEQUENCE [LARGE SCALE GENOMIC DNA]</scope>
    <source>
        <strain evidence="10 11">BB001</strain>
    </source>
</reference>
<evidence type="ECO:0000313" key="10">
    <source>
        <dbReference type="EMBL" id="QCT42165.1"/>
    </source>
</evidence>
<feature type="transmembrane region" description="Helical" evidence="7">
    <location>
        <begin position="192"/>
        <end position="212"/>
    </location>
</feature>
<dbReference type="Gene3D" id="3.30.450.20">
    <property type="entry name" value="PAS domain"/>
    <property type="match status" value="1"/>
</dbReference>
<evidence type="ECO:0000259" key="9">
    <source>
        <dbReference type="PROSITE" id="PS50112"/>
    </source>
</evidence>
<feature type="transmembrane region" description="Helical" evidence="7">
    <location>
        <begin position="92"/>
        <end position="113"/>
    </location>
</feature>
<keyword evidence="7" id="KW-0812">Transmembrane</keyword>
<dbReference type="SUPFAM" id="SSF55785">
    <property type="entry name" value="PYP-like sensor domain (PAS domain)"/>
    <property type="match status" value="1"/>
</dbReference>
<dbReference type="PROSITE" id="PS50109">
    <property type="entry name" value="HIS_KIN"/>
    <property type="match status" value="1"/>
</dbReference>
<evidence type="ECO:0000256" key="2">
    <source>
        <dbReference type="ARBA" id="ARBA00012438"/>
    </source>
</evidence>
<dbReference type="PRINTS" id="PR00344">
    <property type="entry name" value="BCTRLSENSOR"/>
</dbReference>
<dbReference type="FunFam" id="3.30.565.10:FF:000006">
    <property type="entry name" value="Sensor histidine kinase WalK"/>
    <property type="match status" value="1"/>
</dbReference>
<feature type="transmembrane region" description="Helical" evidence="7">
    <location>
        <begin position="151"/>
        <end position="180"/>
    </location>
</feature>
<evidence type="ECO:0000256" key="5">
    <source>
        <dbReference type="ARBA" id="ARBA00022777"/>
    </source>
</evidence>
<dbReference type="InterPro" id="IPR003661">
    <property type="entry name" value="HisK_dim/P_dom"/>
</dbReference>